<dbReference type="InterPro" id="IPR029016">
    <property type="entry name" value="GAF-like_dom_sf"/>
</dbReference>
<dbReference type="SMART" id="SM00346">
    <property type="entry name" value="HTH_ICLR"/>
    <property type="match status" value="1"/>
</dbReference>
<evidence type="ECO:0000313" key="6">
    <source>
        <dbReference type="EMBL" id="MBF4163371.1"/>
    </source>
</evidence>
<proteinExistence type="predicted"/>
<evidence type="ECO:0000256" key="2">
    <source>
        <dbReference type="ARBA" id="ARBA00023125"/>
    </source>
</evidence>
<keyword evidence="3" id="KW-0804">Transcription</keyword>
<dbReference type="InterPro" id="IPR005471">
    <property type="entry name" value="Tscrpt_reg_IclR_N"/>
</dbReference>
<evidence type="ECO:0000259" key="4">
    <source>
        <dbReference type="PROSITE" id="PS51077"/>
    </source>
</evidence>
<dbReference type="InterPro" id="IPR050707">
    <property type="entry name" value="HTH_MetabolicPath_Reg"/>
</dbReference>
<evidence type="ECO:0000256" key="1">
    <source>
        <dbReference type="ARBA" id="ARBA00023015"/>
    </source>
</evidence>
<dbReference type="Gene3D" id="1.10.10.10">
    <property type="entry name" value="Winged helix-like DNA-binding domain superfamily/Winged helix DNA-binding domain"/>
    <property type="match status" value="1"/>
</dbReference>
<evidence type="ECO:0000256" key="3">
    <source>
        <dbReference type="ARBA" id="ARBA00023163"/>
    </source>
</evidence>
<dbReference type="AlphaFoldDB" id="A0A930Y8S3"/>
<dbReference type="GO" id="GO:0045892">
    <property type="term" value="P:negative regulation of DNA-templated transcription"/>
    <property type="evidence" value="ECO:0007669"/>
    <property type="project" value="TreeGrafter"/>
</dbReference>
<evidence type="ECO:0000259" key="5">
    <source>
        <dbReference type="PROSITE" id="PS51078"/>
    </source>
</evidence>
<dbReference type="PROSITE" id="PS51077">
    <property type="entry name" value="HTH_ICLR"/>
    <property type="match status" value="1"/>
</dbReference>
<dbReference type="GO" id="GO:0003677">
    <property type="term" value="F:DNA binding"/>
    <property type="evidence" value="ECO:0007669"/>
    <property type="project" value="UniProtKB-KW"/>
</dbReference>
<dbReference type="InterPro" id="IPR014757">
    <property type="entry name" value="Tscrpt_reg_IclR_C"/>
</dbReference>
<comment type="caution">
    <text evidence="6">The sequence shown here is derived from an EMBL/GenBank/DDBJ whole genome shotgun (WGS) entry which is preliminary data.</text>
</comment>
<dbReference type="SUPFAM" id="SSF46785">
    <property type="entry name" value="Winged helix' DNA-binding domain"/>
    <property type="match status" value="1"/>
</dbReference>
<evidence type="ECO:0000313" key="7">
    <source>
        <dbReference type="Proteomes" id="UP000656804"/>
    </source>
</evidence>
<dbReference type="PANTHER" id="PTHR30136">
    <property type="entry name" value="HELIX-TURN-HELIX TRANSCRIPTIONAL REGULATOR, ICLR FAMILY"/>
    <property type="match status" value="1"/>
</dbReference>
<name>A0A930Y8S3_9ACTN</name>
<dbReference type="SUPFAM" id="SSF55781">
    <property type="entry name" value="GAF domain-like"/>
    <property type="match status" value="1"/>
</dbReference>
<dbReference type="PROSITE" id="PS51078">
    <property type="entry name" value="ICLR_ED"/>
    <property type="match status" value="1"/>
</dbReference>
<dbReference type="PANTHER" id="PTHR30136:SF24">
    <property type="entry name" value="HTH-TYPE TRANSCRIPTIONAL REPRESSOR ALLR"/>
    <property type="match status" value="1"/>
</dbReference>
<accession>A0A930Y8S3</accession>
<protein>
    <submittedName>
        <fullName evidence="6">IclR family transcriptional regulator</fullName>
    </submittedName>
</protein>
<keyword evidence="7" id="KW-1185">Reference proteome</keyword>
<dbReference type="InterPro" id="IPR036388">
    <property type="entry name" value="WH-like_DNA-bd_sf"/>
</dbReference>
<reference evidence="6" key="1">
    <citation type="submission" date="2020-11" db="EMBL/GenBank/DDBJ databases">
        <title>Nocardioides sp. CBS4Y-1, whole genome shotgun sequence.</title>
        <authorList>
            <person name="Tuo L."/>
        </authorList>
    </citation>
    <scope>NUCLEOTIDE SEQUENCE</scope>
    <source>
        <strain evidence="6">CBS4Y-1</strain>
    </source>
</reference>
<dbReference type="Pfam" id="PF09339">
    <property type="entry name" value="HTH_IclR"/>
    <property type="match status" value="1"/>
</dbReference>
<sequence length="246" mass="26696">MSQSLRRGLDILGELASGARTLDELAASLGVHKTTVLRLVRTLEEQRFVCRDDQHRCHLGSRLFHVADIGLEQHPIRDVAAIHLRRLARATGGQAVHLAVAEQGHVVYIDKVESTHAVRMYSRIGLPAPLHCTAVGKVLMAALPPRRRDAVVAGLELRSFTPSTITRASALRSQLELVDERGWAEDVAEHEAHVHCIAAPVHDAADRVVAAVSISVPELVLDHAGVVGLLPHLLETTAAIDAEHRA</sequence>
<dbReference type="Gene3D" id="3.30.450.40">
    <property type="match status" value="1"/>
</dbReference>
<keyword evidence="1" id="KW-0805">Transcription regulation</keyword>
<gene>
    <name evidence="6" type="ORF">ISG29_16895</name>
</gene>
<dbReference type="Pfam" id="PF01614">
    <property type="entry name" value="IclR_C"/>
    <property type="match status" value="1"/>
</dbReference>
<organism evidence="6 7">
    <name type="scientific">Nocardioides acrostichi</name>
    <dbReference type="NCBI Taxonomy" id="2784339"/>
    <lineage>
        <taxon>Bacteria</taxon>
        <taxon>Bacillati</taxon>
        <taxon>Actinomycetota</taxon>
        <taxon>Actinomycetes</taxon>
        <taxon>Propionibacteriales</taxon>
        <taxon>Nocardioidaceae</taxon>
        <taxon>Nocardioides</taxon>
    </lineage>
</organism>
<keyword evidence="2" id="KW-0238">DNA-binding</keyword>
<dbReference type="RefSeq" id="WP_194504634.1">
    <property type="nucleotide sequence ID" value="NZ_JADIVZ010000011.1"/>
</dbReference>
<dbReference type="GO" id="GO:0003700">
    <property type="term" value="F:DNA-binding transcription factor activity"/>
    <property type="evidence" value="ECO:0007669"/>
    <property type="project" value="TreeGrafter"/>
</dbReference>
<feature type="domain" description="HTH iclR-type" evidence="4">
    <location>
        <begin position="2"/>
        <end position="61"/>
    </location>
</feature>
<feature type="domain" description="IclR-ED" evidence="5">
    <location>
        <begin position="62"/>
        <end position="246"/>
    </location>
</feature>
<dbReference type="EMBL" id="JADIVZ010000011">
    <property type="protein sequence ID" value="MBF4163371.1"/>
    <property type="molecule type" value="Genomic_DNA"/>
</dbReference>
<dbReference type="Proteomes" id="UP000656804">
    <property type="component" value="Unassembled WGS sequence"/>
</dbReference>
<dbReference type="InterPro" id="IPR036390">
    <property type="entry name" value="WH_DNA-bd_sf"/>
</dbReference>